<reference evidence="4" key="1">
    <citation type="submission" date="2018-10" db="EMBL/GenBank/DDBJ databases">
        <authorList>
            <person name="Peiro R."/>
            <person name="Begona"/>
            <person name="Cbmso G."/>
            <person name="Lopez M."/>
            <person name="Gonzalez S."/>
            <person name="Sacristan E."/>
            <person name="Castillo E."/>
        </authorList>
    </citation>
    <scope>NUCLEOTIDE SEQUENCE [LARGE SCALE GENOMIC DNA]</scope>
</reference>
<evidence type="ECO:0000259" key="2">
    <source>
        <dbReference type="Pfam" id="PF18557"/>
    </source>
</evidence>
<dbReference type="Proteomes" id="UP000289200">
    <property type="component" value="Unassembled WGS sequence"/>
</dbReference>
<name>A0A327K067_9BRAD</name>
<proteinExistence type="predicted"/>
<dbReference type="Pfam" id="PF18557">
    <property type="entry name" value="NepR"/>
    <property type="match status" value="1"/>
</dbReference>
<evidence type="ECO:0000313" key="3">
    <source>
        <dbReference type="EMBL" id="VCU11633.1"/>
    </source>
</evidence>
<dbReference type="EMBL" id="UWOC01000206">
    <property type="protein sequence ID" value="VCU11633.1"/>
    <property type="molecule type" value="Genomic_DNA"/>
</dbReference>
<evidence type="ECO:0000256" key="1">
    <source>
        <dbReference type="SAM" id="MobiDB-lite"/>
    </source>
</evidence>
<dbReference type="OrthoDB" id="8454456at2"/>
<dbReference type="AlphaFoldDB" id="A0A327K067"/>
<keyword evidence="4" id="KW-1185">Reference proteome</keyword>
<feature type="region of interest" description="Disordered" evidence="1">
    <location>
        <begin position="1"/>
        <end position="26"/>
    </location>
</feature>
<dbReference type="RefSeq" id="WP_111387745.1">
    <property type="nucleotide sequence ID" value="NZ_NPEW01000251.1"/>
</dbReference>
<evidence type="ECO:0000313" key="4">
    <source>
        <dbReference type="Proteomes" id="UP000289200"/>
    </source>
</evidence>
<organism evidence="3 4">
    <name type="scientific">Rhodoplanes serenus</name>
    <dbReference type="NCBI Taxonomy" id="200615"/>
    <lineage>
        <taxon>Bacteria</taxon>
        <taxon>Pseudomonadati</taxon>
        <taxon>Pseudomonadota</taxon>
        <taxon>Alphaproteobacteria</taxon>
        <taxon>Hyphomicrobiales</taxon>
        <taxon>Nitrobacteraceae</taxon>
        <taxon>Rhodoplanes</taxon>
    </lineage>
</organism>
<accession>A0A327K067</accession>
<protein>
    <recommendedName>
        <fullName evidence="2">Anti-sigma factor NepR domain-containing protein</fullName>
    </recommendedName>
</protein>
<dbReference type="InterPro" id="IPR041649">
    <property type="entry name" value="NepR"/>
</dbReference>
<gene>
    <name evidence="3" type="ORF">RHODGE_RHODGE_04847</name>
</gene>
<feature type="domain" description="Anti-sigma factor NepR" evidence="2">
    <location>
        <begin position="31"/>
        <end position="64"/>
    </location>
</feature>
<comment type="caution">
    <text evidence="3">The sequence shown here is derived from an EMBL/GenBank/DDBJ whole genome shotgun (WGS) entry which is preliminary data.</text>
</comment>
<sequence>MKERKSSRPEGLVQVRPSPARPGPALNREIQTKIGQQLRAVYDDIVDQGVPDRFADLLRNLDTKAVRTEGVDKDASE</sequence>